<dbReference type="InterPro" id="IPR002196">
    <property type="entry name" value="Glyco_hydro_24"/>
</dbReference>
<comment type="catalytic activity">
    <reaction evidence="3">
        <text>Hydrolysis of (1-&gt;4)-beta-linkages between N-acetylmuramic acid and N-acetyl-D-glucosamine residues in a peptidoglycan and between N-acetyl-D-glucosamine residues in chitodextrins.</text>
        <dbReference type="EC" id="3.2.1.17"/>
    </reaction>
</comment>
<dbReference type="EMBL" id="CP065601">
    <property type="protein sequence ID" value="QPQ93867.1"/>
    <property type="molecule type" value="Genomic_DNA"/>
</dbReference>
<dbReference type="PANTHER" id="PTHR37406:SF1">
    <property type="entry name" value="T4-TYPE LYSOZYME 1-RELATED"/>
    <property type="match status" value="1"/>
</dbReference>
<dbReference type="Gene3D" id="1.10.530.40">
    <property type="match status" value="1"/>
</dbReference>
<dbReference type="EC" id="3.2.1.17" evidence="3"/>
<dbReference type="GO" id="GO:0003796">
    <property type="term" value="F:lysozyme activity"/>
    <property type="evidence" value="ECO:0007669"/>
    <property type="project" value="UniProtKB-EC"/>
</dbReference>
<dbReference type="GO" id="GO:0042742">
    <property type="term" value="P:defense response to bacterium"/>
    <property type="evidence" value="ECO:0007669"/>
    <property type="project" value="UniProtKB-KW"/>
</dbReference>
<dbReference type="Pfam" id="PF00959">
    <property type="entry name" value="Phage_lysozyme"/>
    <property type="match status" value="1"/>
</dbReference>
<protein>
    <recommendedName>
        <fullName evidence="3">Lysozyme</fullName>
        <ecNumber evidence="3">3.2.1.17</ecNumber>
    </recommendedName>
</protein>
<keyword evidence="3 4" id="KW-0378">Hydrolase</keyword>
<dbReference type="GO" id="GO:0016998">
    <property type="term" value="P:cell wall macromolecule catabolic process"/>
    <property type="evidence" value="ECO:0007669"/>
    <property type="project" value="InterPro"/>
</dbReference>
<reference evidence="4 5" key="1">
    <citation type="submission" date="2020-12" db="EMBL/GenBank/DDBJ databases">
        <title>FDA dAtabase for Regulatory Grade micrObial Sequences (FDA-ARGOS): Supporting development and validation of Infectious Disease Dx tests.</title>
        <authorList>
            <person name="Minogue T."/>
            <person name="Wolcott M."/>
            <person name="Wasieloski L."/>
            <person name="Aguilar W."/>
            <person name="Moore D."/>
            <person name="Jaissle J."/>
            <person name="Tallon L."/>
            <person name="Sadzewicz L."/>
            <person name="Zhao X."/>
            <person name="Boylan J."/>
            <person name="Ott S."/>
            <person name="Bowen H."/>
            <person name="Vavikolanu K."/>
            <person name="Mehta A."/>
            <person name="Aluvathingal J."/>
            <person name="Nadendla S."/>
            <person name="Yan Y."/>
            <person name="Sichtig H."/>
        </authorList>
    </citation>
    <scope>NUCLEOTIDE SEQUENCE [LARGE SCALE GENOMIC DNA]</scope>
    <source>
        <strain evidence="4 5">FDAARGOS_949</strain>
    </source>
</reference>
<evidence type="ECO:0000313" key="5">
    <source>
        <dbReference type="Proteomes" id="UP000594892"/>
    </source>
</evidence>
<comment type="similarity">
    <text evidence="3">Belongs to the glycosyl hydrolase 24 family.</text>
</comment>
<keyword evidence="2 3" id="KW-0081">Bacteriolytic enzyme</keyword>
<keyword evidence="1 3" id="KW-0929">Antimicrobial</keyword>
<dbReference type="SUPFAM" id="SSF53955">
    <property type="entry name" value="Lysozyme-like"/>
    <property type="match status" value="1"/>
</dbReference>
<evidence type="ECO:0000256" key="2">
    <source>
        <dbReference type="ARBA" id="ARBA00022638"/>
    </source>
</evidence>
<dbReference type="InterPro" id="IPR023347">
    <property type="entry name" value="Lysozyme_dom_sf"/>
</dbReference>
<evidence type="ECO:0000313" key="4">
    <source>
        <dbReference type="EMBL" id="QPQ93867.1"/>
    </source>
</evidence>
<gene>
    <name evidence="4" type="ORF">I6H06_16880</name>
</gene>
<dbReference type="GeneID" id="45697618"/>
<dbReference type="RefSeq" id="WP_012735257.1">
    <property type="nucleotide sequence ID" value="NZ_CP033641.1"/>
</dbReference>
<dbReference type="InterPro" id="IPR023346">
    <property type="entry name" value="Lysozyme-like_dom_sf"/>
</dbReference>
<dbReference type="InterPro" id="IPR052619">
    <property type="entry name" value="Phage_lysozyme-like"/>
</dbReference>
<keyword evidence="3" id="KW-0326">Glycosidase</keyword>
<dbReference type="PANTHER" id="PTHR37406">
    <property type="entry name" value="T4-TYPE LYSOZYME 1-RELATED"/>
    <property type="match status" value="1"/>
</dbReference>
<evidence type="ECO:0000256" key="3">
    <source>
        <dbReference type="RuleBase" id="RU003788"/>
    </source>
</evidence>
<name>A0AAP9Y397_BURGL</name>
<dbReference type="AlphaFoldDB" id="A0AAP9Y397"/>
<dbReference type="GO" id="GO:0031640">
    <property type="term" value="P:killing of cells of another organism"/>
    <property type="evidence" value="ECO:0007669"/>
    <property type="project" value="UniProtKB-KW"/>
</dbReference>
<dbReference type="Proteomes" id="UP000594892">
    <property type="component" value="Chromosome 2"/>
</dbReference>
<organism evidence="4 5">
    <name type="scientific">Burkholderia glumae</name>
    <name type="common">Pseudomonas glumae</name>
    <dbReference type="NCBI Taxonomy" id="337"/>
    <lineage>
        <taxon>Bacteria</taxon>
        <taxon>Pseudomonadati</taxon>
        <taxon>Pseudomonadota</taxon>
        <taxon>Betaproteobacteria</taxon>
        <taxon>Burkholderiales</taxon>
        <taxon>Burkholderiaceae</taxon>
        <taxon>Burkholderia</taxon>
    </lineage>
</organism>
<accession>A0AAP9Y397</accession>
<evidence type="ECO:0000256" key="1">
    <source>
        <dbReference type="ARBA" id="ARBA00022529"/>
    </source>
</evidence>
<proteinExistence type="inferred from homology"/>
<sequence>MNTFDEAALIRELTRDEGRRLKPYVDTVGKITIGVGRNLTDVGISDDECDLLLTHDVASAVAWLDAELPWWCRLDPVRQRVVVNMAFNLGAKLLTFKNTLGAMERGDYAVAAAGMLASKWARQVGARADRLAGMMRAGRE</sequence>
<dbReference type="GO" id="GO:0009253">
    <property type="term" value="P:peptidoglycan catabolic process"/>
    <property type="evidence" value="ECO:0007669"/>
    <property type="project" value="InterPro"/>
</dbReference>